<evidence type="ECO:0000313" key="2">
    <source>
        <dbReference type="EMBL" id="SDG30973.1"/>
    </source>
</evidence>
<sequence>MPVRLSRHGETPGYDPCAEVDAPPDRSGRERSGLLAWPTHVRTGRCHITPGKTGRSRPRAAEGGTGPAGDARLGGDTHPEACPAPVRKGDPPEHSPGGPESGFQPPGHTRGLALRAGRGLVTAVLRGECGGKVPMPRLEGSRTVGGWIYGGAERAVAVPLERRSRTRPCGAGRCGPRRLSPARVAPEFERRGTPGAFFRRGRFVERRPAPSDRLAAALGHPVVLRSGGSRGRVGRRRRCGRGVEPTGCPVSSWRRTLRTGHPAGPVGPR</sequence>
<protein>
    <submittedName>
        <fullName evidence="2">Uncharacterized protein</fullName>
    </submittedName>
</protein>
<evidence type="ECO:0000256" key="1">
    <source>
        <dbReference type="SAM" id="MobiDB-lite"/>
    </source>
</evidence>
<reference evidence="2 3" key="1">
    <citation type="submission" date="2016-10" db="EMBL/GenBank/DDBJ databases">
        <authorList>
            <person name="de Groot N.N."/>
        </authorList>
    </citation>
    <scope>NUCLEOTIDE SEQUENCE [LARGE SCALE GENOMIC DNA]</scope>
    <source>
        <strain evidence="2 3">CPCC 201354</strain>
    </source>
</reference>
<organism evidence="2 3">
    <name type="scientific">Sinosporangium album</name>
    <dbReference type="NCBI Taxonomy" id="504805"/>
    <lineage>
        <taxon>Bacteria</taxon>
        <taxon>Bacillati</taxon>
        <taxon>Actinomycetota</taxon>
        <taxon>Actinomycetes</taxon>
        <taxon>Streptosporangiales</taxon>
        <taxon>Streptosporangiaceae</taxon>
        <taxon>Sinosporangium</taxon>
    </lineage>
</organism>
<dbReference type="EMBL" id="FNCN01000003">
    <property type="protein sequence ID" value="SDG30973.1"/>
    <property type="molecule type" value="Genomic_DNA"/>
</dbReference>
<accession>A0A1G7T6N4</accession>
<dbReference type="AlphaFoldDB" id="A0A1G7T6N4"/>
<feature type="compositionally biased region" description="Basic and acidic residues" evidence="1">
    <location>
        <begin position="23"/>
        <end position="32"/>
    </location>
</feature>
<evidence type="ECO:0000313" key="3">
    <source>
        <dbReference type="Proteomes" id="UP000198923"/>
    </source>
</evidence>
<proteinExistence type="predicted"/>
<gene>
    <name evidence="2" type="ORF">SAMN05421505_103132</name>
</gene>
<dbReference type="Proteomes" id="UP000198923">
    <property type="component" value="Unassembled WGS sequence"/>
</dbReference>
<feature type="region of interest" description="Disordered" evidence="1">
    <location>
        <begin position="1"/>
        <end position="111"/>
    </location>
</feature>
<name>A0A1G7T6N4_9ACTN</name>
<feature type="region of interest" description="Disordered" evidence="1">
    <location>
        <begin position="227"/>
        <end position="269"/>
    </location>
</feature>
<keyword evidence="3" id="KW-1185">Reference proteome</keyword>